<comment type="caution">
    <text evidence="3">The sequence shown here is derived from an EMBL/GenBank/DDBJ whole genome shotgun (WGS) entry which is preliminary data.</text>
</comment>
<reference evidence="3 4" key="1">
    <citation type="submission" date="2019-01" db="EMBL/GenBank/DDBJ databases">
        <title>Draft genome sequences of the type strain Streptomyces sioyaensis DSM 40032 and its novel strain, TM32, a thermotolerant antibiotics-producing actinobacterium.</title>
        <authorList>
            <person name="Nakaew N."/>
            <person name="Lumyong S."/>
            <person name="Sloan W.T."/>
            <person name="Sungthong R."/>
        </authorList>
    </citation>
    <scope>NUCLEOTIDE SEQUENCE [LARGE SCALE GENOMIC DNA]</scope>
    <source>
        <strain evidence="3 4">DSM 40032</strain>
    </source>
</reference>
<dbReference type="SUPFAM" id="SSF53474">
    <property type="entry name" value="alpha/beta-Hydrolases"/>
    <property type="match status" value="1"/>
</dbReference>
<dbReference type="GO" id="GO:0016787">
    <property type="term" value="F:hydrolase activity"/>
    <property type="evidence" value="ECO:0007669"/>
    <property type="project" value="UniProtKB-KW"/>
</dbReference>
<dbReference type="RefSeq" id="WP_129248049.1">
    <property type="nucleotide sequence ID" value="NZ_JABZEL010000017.1"/>
</dbReference>
<keyword evidence="4" id="KW-1185">Reference proteome</keyword>
<dbReference type="GeneID" id="95779197"/>
<protein>
    <submittedName>
        <fullName evidence="3">Alpha/beta hydrolase</fullName>
    </submittedName>
</protein>
<accession>A0A4Q1R405</accession>
<evidence type="ECO:0000313" key="3">
    <source>
        <dbReference type="EMBL" id="RXS66619.1"/>
    </source>
</evidence>
<proteinExistence type="predicted"/>
<organism evidence="3 4">
    <name type="scientific">Streptomyces sioyaensis</name>
    <dbReference type="NCBI Taxonomy" id="67364"/>
    <lineage>
        <taxon>Bacteria</taxon>
        <taxon>Bacillati</taxon>
        <taxon>Actinomycetota</taxon>
        <taxon>Actinomycetes</taxon>
        <taxon>Kitasatosporales</taxon>
        <taxon>Streptomycetaceae</taxon>
        <taxon>Streptomyces</taxon>
    </lineage>
</organism>
<dbReference type="PANTHER" id="PTHR48081">
    <property type="entry name" value="AB HYDROLASE SUPERFAMILY PROTEIN C4A8.06C"/>
    <property type="match status" value="1"/>
</dbReference>
<feature type="domain" description="BD-FAE-like" evidence="2">
    <location>
        <begin position="64"/>
        <end position="285"/>
    </location>
</feature>
<gene>
    <name evidence="3" type="ORF">EST54_14600</name>
</gene>
<evidence type="ECO:0000259" key="2">
    <source>
        <dbReference type="Pfam" id="PF20434"/>
    </source>
</evidence>
<name>A0A4Q1R405_9ACTN</name>
<sequence length="354" mass="38120">MFRSLVRTPFRSIPLLVLVTALVAVVATTLGSRDVPAAASPGVDVTKDLDYAAAQPAGTQGHKLDLYVPKSRPPVPLVIFTHGSGWMADNGRMDADKVAAQLNPHGFAVAGVAVRSSSQAQFPAQLHDIKGAIRWLRANAAKYHLDPRRFAIMGESSGGWATTMAAVTGDVPELEGTVGVNGPSSAVQAALPFYPPIDFRQMDAHMLTDCTPREDGSVPGECHADPNSPESRLLGCAINDCPDKVAEASPLTYIGKRRTPPFLIFHGKQDQLVPYHQSRLLFDKLAATHKGARFYSFPNTGHGTFLEMLSDADTQRGATLETTRHGHLTRPVPAHPSWQTVIAFLKSQLHTAGR</sequence>
<dbReference type="PANTHER" id="PTHR48081:SF13">
    <property type="entry name" value="ALPHA_BETA HYDROLASE"/>
    <property type="match status" value="1"/>
</dbReference>
<dbReference type="EMBL" id="SDIF01000034">
    <property type="protein sequence ID" value="RXS66619.1"/>
    <property type="molecule type" value="Genomic_DNA"/>
</dbReference>
<keyword evidence="1 3" id="KW-0378">Hydrolase</keyword>
<dbReference type="Gene3D" id="3.40.50.1820">
    <property type="entry name" value="alpha/beta hydrolase"/>
    <property type="match status" value="1"/>
</dbReference>
<dbReference type="InterPro" id="IPR049492">
    <property type="entry name" value="BD-FAE-like_dom"/>
</dbReference>
<dbReference type="Pfam" id="PF20434">
    <property type="entry name" value="BD-FAE"/>
    <property type="match status" value="1"/>
</dbReference>
<dbReference type="InterPro" id="IPR050300">
    <property type="entry name" value="GDXG_lipolytic_enzyme"/>
</dbReference>
<dbReference type="AlphaFoldDB" id="A0A4Q1R405"/>
<evidence type="ECO:0000313" key="4">
    <source>
        <dbReference type="Proteomes" id="UP000289482"/>
    </source>
</evidence>
<evidence type="ECO:0000256" key="1">
    <source>
        <dbReference type="ARBA" id="ARBA00022801"/>
    </source>
</evidence>
<dbReference type="InterPro" id="IPR029058">
    <property type="entry name" value="AB_hydrolase_fold"/>
</dbReference>
<dbReference type="Proteomes" id="UP000289482">
    <property type="component" value="Unassembled WGS sequence"/>
</dbReference>